<dbReference type="GO" id="GO:0008360">
    <property type="term" value="P:regulation of cell shape"/>
    <property type="evidence" value="ECO:0007669"/>
    <property type="project" value="UniProtKB-KW"/>
</dbReference>
<keyword evidence="7" id="KW-1003">Cell membrane</keyword>
<feature type="domain" description="FAD-binding PCMH-type" evidence="29">
    <location>
        <begin position="1491"/>
        <end position="1682"/>
    </location>
</feature>
<evidence type="ECO:0000256" key="3">
    <source>
        <dbReference type="ARBA" id="ARBA00004141"/>
    </source>
</evidence>
<evidence type="ECO:0000256" key="8">
    <source>
        <dbReference type="ARBA" id="ARBA00022490"/>
    </source>
</evidence>
<dbReference type="PROSITE" id="PS01348">
    <property type="entry name" value="MRAY_2"/>
    <property type="match status" value="1"/>
</dbReference>
<keyword evidence="17" id="KW-0521">NADP</keyword>
<dbReference type="InterPro" id="IPR020823">
    <property type="entry name" value="Cell_div_FtsA"/>
</dbReference>
<comment type="similarity">
    <text evidence="6">Belongs to the glycosyltransferase 4 family. MraY subfamily.</text>
</comment>
<dbReference type="PANTHER" id="PTHR43445:SF3">
    <property type="entry name" value="UDP-N-ACETYLMURAMATE--L-ALANINE LIGASE"/>
    <property type="match status" value="1"/>
</dbReference>
<keyword evidence="22 28" id="KW-0472">Membrane</keyword>
<feature type="transmembrane region" description="Helical" evidence="28">
    <location>
        <begin position="849"/>
        <end position="867"/>
    </location>
</feature>
<dbReference type="InterPro" id="IPR034746">
    <property type="entry name" value="POTRA"/>
</dbReference>
<dbReference type="PROSITE" id="PS51387">
    <property type="entry name" value="FAD_PCMH"/>
    <property type="match status" value="1"/>
</dbReference>
<keyword evidence="21" id="KW-0560">Oxidoreductase</keyword>
<evidence type="ECO:0000256" key="17">
    <source>
        <dbReference type="ARBA" id="ARBA00022857"/>
    </source>
</evidence>
<dbReference type="SUPFAM" id="SSF51984">
    <property type="entry name" value="MurCD N-terminal domain"/>
    <property type="match status" value="1"/>
</dbReference>
<dbReference type="EMBL" id="CAUJNA010003221">
    <property type="protein sequence ID" value="CAJ1396176.1"/>
    <property type="molecule type" value="Genomic_DNA"/>
</dbReference>
<feature type="transmembrane region" description="Helical" evidence="28">
    <location>
        <begin position="40"/>
        <end position="58"/>
    </location>
</feature>
<sequence length="2500" mass="266959">MTARLGLEFLIAAVAAFVVTVLDTSEFSEAITFPFLKDFTLNLGLVFIPFAAFVMVGAGNAVNLTDGLDGLAIVPVMIACASFGLIAYLSGNAVFASYLQIHHVSGPGELAVICGAVIGAGLGFLWFNAPPAAIFMGDTGSLALGGMIGAIAVATKHEIVLAIIGGLFVLEAVSVIVQVISFKLTGKRVFRMAPIHHHFEIMGWTESQVVRMIPITTFEGRKVALFGLGGSGLATARALKAGGADVVCYDDNDARVQQAASEGLTTLDLRNLDWDGVEALVLAPGVPLTNPIPHWTVDLARDAAVEIVGDVELFCRERRKQCATAPLIAITGTNGKSTTTALVAHLLKELGLDVQVGGNIGTPVLDLEPLQPGRHYVVECSSYQIDLAPTLDPSVGIHMNLSPDHLDRHGTMENYAAIKERLVAGSRVAVVGVDDGLSSAIADRLELAHKPVCRIAGERELTSGIYARFGRLYEAHNGSQSEVALLGGIDSLRGDHNGQNAAAAFATLRALELPADRIAAAMKTFPGLHHRMEIVAKRGRILFVNDSKATNAEAAGRALSSFDRIYWIAGGRAKAGGIAVLDEYFPKIAKTFLIGEAAEAFSKTLEGRVPFKISGTLPEAVIDAAGEAAEDGADEIAILLSPACASFDQYPNFELRGAAFVDAVRALPDAGNTQEALVLIPAVAVMLAGSLMPPRLVRRAALILFVVSLVLLVATLFLGFEAKGARRWIYIAGFSLQPSEFLKPAFVVLIAFLLSESGRRREVPGVLFAFVLFAVCAALLIAQPDFGQTMLLGLVWAGLFFLNGISWLIIVALGLIGILGLLAAYAFLPHVTNRVDRFLDPSSGDTFQEFGVVICLVLVSIFAFIVLRGLNHAGRDQDAFSRLATAGTVPPFPPARTGLNLFLGTLQARAGIKSLKPSVVAGFGGYPTFPPMYAARLTGTPSILHEANGVMGRANKMLAKGVTAIATSIPLENLPSDLAAKQVETGNPVRDAVLEAAGQPYAAPVEGGEFNLLVFGGSQGARFFSDLLPPAMDLMPNEVRSRLTVVQQCRAEDLERVKSAYDTSGIKAECALADEITRLMNAPDTLAKAAENANSVARPDAVKRLADLVEQVQGSDMAENANVQRLRSHGISVAVGHAPENLGDAEVLVVSSAIRKDNPELVAAREKLIPVVRRAEMLAELMRFKQAIAVGGTHGKTTTTSLVAALLDAGSLDPTVINGGIINAYGTNARMGGGDWMVVEADESDGTFVKLPADIAIVTNIDPEHLDHYGDFDGVKAAFRQFVENVPFYGFAVMCLDHPEVQTMIGTIEDRRVVTYGTNPQADVRFTDVSMDGGKSKFSVAIRDRRTDEVVELKDLVLPMPGLHNVSNATAAIAVASQLGVGPEDLKKGISDFGGVKRRFTHTGTANGVQIFDDYAHHPVEIKAVLHAARESTTGKVIAVMQPHRYTRLHSLFDDFSNCFNDADSVIIAPVYEAGEQPIEGASHRDLVSGMKTRGHRQVQSIDGPEELPALIKELAEPGDFVICLGAGNITQWAYALPKLPGDVPVLPVGLGSNLLIRDGGMEGVVIRLSAKGFGEIEDLGRNRLRAGAAVPDKRLAEAAARAGLGGFAFYTGIPGGLGGALRMNAGAHGTETRERMVELTALDREGNRHVLSNADMGYAYRHSSAPGDLIFTSATFEGNPHDETAIRQEMADVVAHREKSQPIREKTGGSTFKNPPGTSAWKEIDAAGCRGLQVGGAQMSEMHCNFMINTGEDCADALEEAGYKVTRIDVNRNVSSVLEKLKPDVAFNALHGVMASSLAMNKVKAKPVLQAAGVPVTEDIVVNRHDIQSDWPYPDVLMCEKFIDGRELTCAVMDDRPSWPRAGVVFRVCTGSRSGARPDALPIFHAGGHGRIVSDALLSAAGFGIEAVKLSGQREINEFQILEALEIHEGTSLALFDAPGARKRLNEMAWVKSASVMKLYPSTLQIKIEERIPYALWQRGDLVSIVNEAGDVITDDVDGRYANLLLVVNHGAQRRAAEINAALEKVPELRPRVRAAFLVSNRRWDLQLENGISVRLPEQNINAALTDLVEMDEDSGLLSRDIVAIDMRLADRVTVRLSDEAAEQRKIMTGGRNRSGKKEQMRPLPSRRSVIMSVLDVGSTKICCLIAKLVPQEENSILSSRSHKVEVLGYGYQRSRGIKSGVVVDMDAAEQAIRMAVDSAERMAGVTVESLIANISCGRLQSEIYSANVPLAGDSVSEADIQRVLSAGSSHSVTDGRAVTHALPISYSLDGSRGIRDPRGMMGHKLGVDMQVVTAENPPVRNLELCINRGHLHVETMVATPFASGLSTVVDDEAELGVACIDMGGGTTTLSVFVDGHMVHLDAIAVGGNHVTTDIARAFATRLQDAERLKTLYGSPLASSSDERDLLTVPPLESDGDLPNQIPRSALTRVIRPRVEEILELVRDRLTASGFAGRVGKQIVLTGGASQLTGLGEVARHILGRNVRLGRPLGVAGLPEAAK</sequence>
<dbReference type="GO" id="GO:0008762">
    <property type="term" value="F:UDP-N-acetylmuramate dehydrogenase activity"/>
    <property type="evidence" value="ECO:0007669"/>
    <property type="project" value="UniProtKB-EC"/>
</dbReference>
<feature type="region of interest" description="Disordered" evidence="27">
    <location>
        <begin position="1699"/>
        <end position="1719"/>
    </location>
</feature>
<dbReference type="SUPFAM" id="SSF56194">
    <property type="entry name" value="Uridine diphospho-N-Acetylenolpyruvylglucosamine reductase, MurB, C-terminal domain"/>
    <property type="match status" value="1"/>
</dbReference>
<keyword evidence="18" id="KW-0133">Cell shape</keyword>
<dbReference type="Gene3D" id="3.30.1490.110">
    <property type="match status" value="1"/>
</dbReference>
<evidence type="ECO:0000256" key="24">
    <source>
        <dbReference type="ARBA" id="ARBA00023316"/>
    </source>
</evidence>
<reference evidence="31" key="1">
    <citation type="submission" date="2023-08" db="EMBL/GenBank/DDBJ databases">
        <authorList>
            <person name="Chen Y."/>
            <person name="Shah S."/>
            <person name="Dougan E. K."/>
            <person name="Thang M."/>
            <person name="Chan C."/>
        </authorList>
    </citation>
    <scope>NUCLEOTIDE SEQUENCE</scope>
</reference>
<dbReference type="GO" id="GO:0008764">
    <property type="term" value="F:UDP-N-acetylmuramoylalanine-D-glutamate ligase activity"/>
    <property type="evidence" value="ECO:0007669"/>
    <property type="project" value="UniProtKB-EC"/>
</dbReference>
<dbReference type="InterPro" id="IPR005758">
    <property type="entry name" value="UDP-N-AcMur_Ala_ligase_MurC"/>
</dbReference>
<dbReference type="GO" id="GO:0071949">
    <property type="term" value="F:FAD binding"/>
    <property type="evidence" value="ECO:0007669"/>
    <property type="project" value="InterPro"/>
</dbReference>
<dbReference type="Proteomes" id="UP001178507">
    <property type="component" value="Unassembled WGS sequence"/>
</dbReference>
<evidence type="ECO:0000256" key="1">
    <source>
        <dbReference type="ARBA" id="ARBA00001974"/>
    </source>
</evidence>
<evidence type="ECO:0000256" key="19">
    <source>
        <dbReference type="ARBA" id="ARBA00022984"/>
    </source>
</evidence>
<keyword evidence="11" id="KW-0285">Flavoprotein</keyword>
<dbReference type="Gene3D" id="3.30.420.40">
    <property type="match status" value="1"/>
</dbReference>
<evidence type="ECO:0000256" key="28">
    <source>
        <dbReference type="SAM" id="Phobius"/>
    </source>
</evidence>
<keyword evidence="12" id="KW-0808">Transferase</keyword>
<evidence type="ECO:0000259" key="30">
    <source>
        <dbReference type="PROSITE" id="PS51779"/>
    </source>
</evidence>
<dbReference type="NCBIfam" id="TIGR01174">
    <property type="entry name" value="ftsA"/>
    <property type="match status" value="1"/>
</dbReference>
<dbReference type="Gene3D" id="3.30.465.10">
    <property type="match status" value="1"/>
</dbReference>
<organism evidence="31 32">
    <name type="scientific">Effrenium voratum</name>
    <dbReference type="NCBI Taxonomy" id="2562239"/>
    <lineage>
        <taxon>Eukaryota</taxon>
        <taxon>Sar</taxon>
        <taxon>Alveolata</taxon>
        <taxon>Dinophyceae</taxon>
        <taxon>Suessiales</taxon>
        <taxon>Symbiodiniaceae</taxon>
        <taxon>Effrenium</taxon>
    </lineage>
</organism>
<evidence type="ECO:0000256" key="22">
    <source>
        <dbReference type="ARBA" id="ARBA00023136"/>
    </source>
</evidence>
<dbReference type="SMART" id="SM00842">
    <property type="entry name" value="FtsA"/>
    <property type="match status" value="1"/>
</dbReference>
<dbReference type="InterPro" id="IPR036291">
    <property type="entry name" value="NAD(P)-bd_dom_sf"/>
</dbReference>
<dbReference type="Gene3D" id="3.30.470.20">
    <property type="entry name" value="ATP-grasp fold, B domain"/>
    <property type="match status" value="1"/>
</dbReference>
<evidence type="ECO:0000256" key="16">
    <source>
        <dbReference type="ARBA" id="ARBA00022840"/>
    </source>
</evidence>
<dbReference type="PANTHER" id="PTHR43445">
    <property type="entry name" value="UDP-N-ACETYLMURAMATE--L-ALANINE LIGASE-RELATED"/>
    <property type="match status" value="1"/>
</dbReference>
<dbReference type="PROSITE" id="PS51779">
    <property type="entry name" value="POTRA"/>
    <property type="match status" value="1"/>
</dbReference>
<dbReference type="Gene3D" id="3.90.78.10">
    <property type="entry name" value="UDP-N-acetylenolpyruvoylglucosamine reductase, C-terminal domain"/>
    <property type="match status" value="1"/>
</dbReference>
<dbReference type="Pfam" id="PF03033">
    <property type="entry name" value="Glyco_transf_28"/>
    <property type="match status" value="1"/>
</dbReference>
<keyword evidence="10" id="KW-0132">Cell division</keyword>
<keyword evidence="14" id="KW-0547">Nucleotide-binding</keyword>
<dbReference type="PROSITE" id="PS01011">
    <property type="entry name" value="FOLYLPOLYGLU_SYNT_1"/>
    <property type="match status" value="1"/>
</dbReference>
<dbReference type="Pfam" id="PF08245">
    <property type="entry name" value="Mur_ligase_M"/>
    <property type="match status" value="2"/>
</dbReference>
<dbReference type="InterPro" id="IPR018480">
    <property type="entry name" value="PNAcMuramoyl-5peptid_Trfase_CS"/>
</dbReference>
<dbReference type="NCBIfam" id="NF010480">
    <property type="entry name" value="PRK13905.1"/>
    <property type="match status" value="1"/>
</dbReference>
<keyword evidence="8" id="KW-0963">Cytoplasm</keyword>
<evidence type="ECO:0000256" key="5">
    <source>
        <dbReference type="ARBA" id="ARBA00004752"/>
    </source>
</evidence>
<evidence type="ECO:0000256" key="7">
    <source>
        <dbReference type="ARBA" id="ARBA00022475"/>
    </source>
</evidence>
<dbReference type="InterPro" id="IPR036635">
    <property type="entry name" value="MurB_C_sf"/>
</dbReference>
<feature type="domain" description="POTRA" evidence="30">
    <location>
        <begin position="1904"/>
        <end position="1972"/>
    </location>
</feature>
<keyword evidence="16" id="KW-0067">ATP-binding</keyword>
<dbReference type="InterPro" id="IPR045335">
    <property type="entry name" value="FtsQ_C_sf"/>
</dbReference>
<dbReference type="GO" id="GO:0008763">
    <property type="term" value="F:UDP-N-acetylmuramate-L-alanine ligase activity"/>
    <property type="evidence" value="ECO:0007669"/>
    <property type="project" value="UniProtKB-EC"/>
</dbReference>
<evidence type="ECO:0000256" key="6">
    <source>
        <dbReference type="ARBA" id="ARBA00005583"/>
    </source>
</evidence>
<feature type="transmembrane region" description="Helical" evidence="28">
    <location>
        <begin position="110"/>
        <end position="127"/>
    </location>
</feature>
<dbReference type="InterPro" id="IPR004101">
    <property type="entry name" value="Mur_ligase_C"/>
</dbReference>
<dbReference type="InterPro" id="IPR050061">
    <property type="entry name" value="MurCDEF_pg_biosynth"/>
</dbReference>
<dbReference type="NCBIfam" id="TIGR01082">
    <property type="entry name" value="murC"/>
    <property type="match status" value="1"/>
</dbReference>
<feature type="compositionally biased region" description="Polar residues" evidence="27">
    <location>
        <begin position="1709"/>
        <end position="1718"/>
    </location>
</feature>
<comment type="catalytic activity">
    <reaction evidence="25">
        <text>UDP-N-acetyl-alpha-D-muramate + L-alanine + ATP = UDP-N-acetyl-alpha-D-muramoyl-L-alanine + ADP + phosphate + H(+)</text>
        <dbReference type="Rhea" id="RHEA:23372"/>
        <dbReference type="ChEBI" id="CHEBI:15378"/>
        <dbReference type="ChEBI" id="CHEBI:30616"/>
        <dbReference type="ChEBI" id="CHEBI:43474"/>
        <dbReference type="ChEBI" id="CHEBI:57972"/>
        <dbReference type="ChEBI" id="CHEBI:70757"/>
        <dbReference type="ChEBI" id="CHEBI:83898"/>
        <dbReference type="ChEBI" id="CHEBI:456216"/>
        <dbReference type="EC" id="6.3.2.8"/>
    </reaction>
</comment>
<dbReference type="SUPFAM" id="SSF53623">
    <property type="entry name" value="MurD-like peptide ligases, catalytic domain"/>
    <property type="match status" value="2"/>
</dbReference>
<dbReference type="GO" id="GO:0008963">
    <property type="term" value="F:phospho-N-acetylmuramoyl-pentapeptide-transferase activity"/>
    <property type="evidence" value="ECO:0007669"/>
    <property type="project" value="InterPro"/>
</dbReference>
<accession>A0AA36IYY3</accession>
<protein>
    <recommendedName>
        <fullName evidence="33">UDP-N-acetylmuramate--L-alanine ligase</fullName>
    </recommendedName>
</protein>
<dbReference type="Pfam" id="PF01098">
    <property type="entry name" value="FTSW_RODA_SPOVE"/>
    <property type="match status" value="1"/>
</dbReference>
<comment type="pathway">
    <text evidence="5">Cell wall biogenesis; peptidoglycan biosynthesis.</text>
</comment>
<feature type="non-terminal residue" evidence="31">
    <location>
        <position position="1"/>
    </location>
</feature>
<evidence type="ECO:0000256" key="12">
    <source>
        <dbReference type="ARBA" id="ARBA00022679"/>
    </source>
</evidence>
<dbReference type="HAMAP" id="MF_00046">
    <property type="entry name" value="MurC"/>
    <property type="match status" value="1"/>
</dbReference>
<dbReference type="NCBIfam" id="TIGR00445">
    <property type="entry name" value="mraY"/>
    <property type="match status" value="1"/>
</dbReference>
<evidence type="ECO:0000256" key="14">
    <source>
        <dbReference type="ARBA" id="ARBA00022741"/>
    </source>
</evidence>
<evidence type="ECO:0000256" key="10">
    <source>
        <dbReference type="ARBA" id="ARBA00022618"/>
    </source>
</evidence>
<dbReference type="GO" id="GO:0016758">
    <property type="term" value="F:hexosyltransferase activity"/>
    <property type="evidence" value="ECO:0007669"/>
    <property type="project" value="InterPro"/>
</dbReference>
<dbReference type="InterPro" id="IPR004276">
    <property type="entry name" value="GlycoTrans_28_N"/>
</dbReference>
<dbReference type="SUPFAM" id="SSF53756">
    <property type="entry name" value="UDP-Glycosyltransferase/glycogen phosphorylase"/>
    <property type="match status" value="1"/>
</dbReference>
<dbReference type="InterPro" id="IPR026579">
    <property type="entry name" value="FtsQ"/>
</dbReference>
<keyword evidence="20 28" id="KW-1133">Transmembrane helix</keyword>
<evidence type="ECO:0000256" key="26">
    <source>
        <dbReference type="ARBA" id="ARBA00048914"/>
    </source>
</evidence>
<dbReference type="InterPro" id="IPR011601">
    <property type="entry name" value="MurB_C"/>
</dbReference>
<feature type="transmembrane region" description="Helical" evidence="28">
    <location>
        <begin position="159"/>
        <end position="182"/>
    </location>
</feature>
<keyword evidence="13 28" id="KW-0812">Transmembrane</keyword>
<name>A0AA36IYY3_9DINO</name>
<proteinExistence type="inferred from homology"/>
<feature type="transmembrane region" description="Helical" evidence="28">
    <location>
        <begin position="134"/>
        <end position="153"/>
    </location>
</feature>
<dbReference type="GO" id="GO:0005975">
    <property type="term" value="P:carbohydrate metabolic process"/>
    <property type="evidence" value="ECO:0007669"/>
    <property type="project" value="InterPro"/>
</dbReference>
<evidence type="ECO:0000256" key="20">
    <source>
        <dbReference type="ARBA" id="ARBA00022989"/>
    </source>
</evidence>
<evidence type="ECO:0000256" key="21">
    <source>
        <dbReference type="ARBA" id="ARBA00023002"/>
    </source>
</evidence>
<dbReference type="Gene3D" id="3.90.190.20">
    <property type="entry name" value="Mur ligase, C-terminal domain"/>
    <property type="match status" value="2"/>
</dbReference>
<keyword evidence="24" id="KW-0961">Cell wall biogenesis/degradation</keyword>
<dbReference type="SUPFAM" id="SSF53067">
    <property type="entry name" value="Actin-like ATPase domain"/>
    <property type="match status" value="2"/>
</dbReference>
<dbReference type="InterPro" id="IPR036615">
    <property type="entry name" value="Mur_ligase_C_dom_sf"/>
</dbReference>
<dbReference type="InterPro" id="IPR001182">
    <property type="entry name" value="FtsW/RodA"/>
</dbReference>
<dbReference type="InterPro" id="IPR013221">
    <property type="entry name" value="Mur_ligase_cen"/>
</dbReference>
<evidence type="ECO:0000256" key="27">
    <source>
        <dbReference type="SAM" id="MobiDB-lite"/>
    </source>
</evidence>
<dbReference type="GO" id="GO:0004326">
    <property type="term" value="F:tetrahydrofolylpolyglutamate synthase activity"/>
    <property type="evidence" value="ECO:0007669"/>
    <property type="project" value="InterPro"/>
</dbReference>
<evidence type="ECO:0000256" key="15">
    <source>
        <dbReference type="ARBA" id="ARBA00022827"/>
    </source>
</evidence>
<dbReference type="Pfam" id="PF00953">
    <property type="entry name" value="Glycos_transf_4"/>
    <property type="match status" value="1"/>
</dbReference>
<keyword evidence="9" id="KW-0436">Ligase</keyword>
<dbReference type="Gene3D" id="3.40.50.720">
    <property type="entry name" value="NAD(P)-binding Rossmann-like Domain"/>
    <property type="match status" value="2"/>
</dbReference>
<evidence type="ECO:0000256" key="25">
    <source>
        <dbReference type="ARBA" id="ARBA00047833"/>
    </source>
</evidence>
<dbReference type="InterPro" id="IPR013685">
    <property type="entry name" value="POTRA_FtsQ_type"/>
</dbReference>
<comment type="function">
    <text evidence="2">Cell wall formation.</text>
</comment>
<keyword evidence="23" id="KW-0131">Cell cycle</keyword>
<dbReference type="Pfam" id="PF02873">
    <property type="entry name" value="MurB_C"/>
    <property type="match status" value="1"/>
</dbReference>
<dbReference type="CDD" id="cd24048">
    <property type="entry name" value="ASKHA_NBD_FtsA"/>
    <property type="match status" value="1"/>
</dbReference>
<keyword evidence="15" id="KW-0274">FAD</keyword>
<dbReference type="HAMAP" id="MF_02033">
    <property type="entry name" value="FtsA"/>
    <property type="match status" value="1"/>
</dbReference>
<dbReference type="CDD" id="cd06852">
    <property type="entry name" value="GT_MraY"/>
    <property type="match status" value="1"/>
</dbReference>
<evidence type="ECO:0000313" key="32">
    <source>
        <dbReference type="Proteomes" id="UP001178507"/>
    </source>
</evidence>
<dbReference type="InterPro" id="IPR005762">
    <property type="entry name" value="MurD"/>
</dbReference>
<dbReference type="GO" id="GO:0016020">
    <property type="term" value="C:membrane"/>
    <property type="evidence" value="ECO:0007669"/>
    <property type="project" value="UniProtKB-SubCell"/>
</dbReference>
<dbReference type="InterPro" id="IPR003494">
    <property type="entry name" value="SHS2_FtsA"/>
</dbReference>
<evidence type="ECO:0000256" key="4">
    <source>
        <dbReference type="ARBA" id="ARBA00004496"/>
    </source>
</evidence>
<dbReference type="InterPro" id="IPR018109">
    <property type="entry name" value="Folylpolyglutamate_synth_CS"/>
</dbReference>
<dbReference type="InterPro" id="IPR006094">
    <property type="entry name" value="Oxid_FAD_bind_N"/>
</dbReference>
<dbReference type="Gene3D" id="3.40.50.2000">
    <property type="entry name" value="Glycogen Phosphorylase B"/>
    <property type="match status" value="2"/>
</dbReference>
<dbReference type="InterPro" id="IPR036318">
    <property type="entry name" value="FAD-bd_PCMH-like_sf"/>
</dbReference>
<dbReference type="InterPro" id="IPR003524">
    <property type="entry name" value="PNAcMuramoyl-5peptid_Trfase"/>
</dbReference>
<dbReference type="InterPro" id="IPR036565">
    <property type="entry name" value="Mur-like_cat_sf"/>
</dbReference>
<feature type="transmembrane region" description="Helical" evidence="28">
    <location>
        <begin position="700"/>
        <end position="722"/>
    </location>
</feature>
<feature type="transmembrane region" description="Helical" evidence="28">
    <location>
        <begin position="766"/>
        <end position="784"/>
    </location>
</feature>
<dbReference type="GO" id="GO:0005737">
    <property type="term" value="C:cytoplasm"/>
    <property type="evidence" value="ECO:0007669"/>
    <property type="project" value="UniProtKB-SubCell"/>
</dbReference>
<dbReference type="Pfam" id="PF02875">
    <property type="entry name" value="Mur_ligase_C"/>
    <property type="match status" value="1"/>
</dbReference>
<keyword evidence="19" id="KW-0573">Peptidoglycan synthesis</keyword>
<dbReference type="InterPro" id="IPR016166">
    <property type="entry name" value="FAD-bd_PCMH"/>
</dbReference>
<evidence type="ECO:0000313" key="31">
    <source>
        <dbReference type="EMBL" id="CAJ1396176.1"/>
    </source>
</evidence>
<feature type="transmembrane region" description="Helical" evidence="28">
    <location>
        <begin position="804"/>
        <end position="828"/>
    </location>
</feature>
<dbReference type="GO" id="GO:0051301">
    <property type="term" value="P:cell division"/>
    <property type="evidence" value="ECO:0007669"/>
    <property type="project" value="UniProtKB-KW"/>
</dbReference>
<gene>
    <name evidence="31" type="ORF">EVOR1521_LOCUS20449</name>
</gene>
<dbReference type="HAMAP" id="MF_00037">
    <property type="entry name" value="MurB"/>
    <property type="match status" value="1"/>
</dbReference>
<dbReference type="CDD" id="cd03785">
    <property type="entry name" value="GT28_MurG"/>
    <property type="match status" value="1"/>
</dbReference>
<comment type="catalytic activity">
    <reaction evidence="26">
        <text>UDP-N-acetyl-alpha-D-muramate + NADP(+) = UDP-N-acetyl-3-O-(1-carboxyvinyl)-alpha-D-glucosamine + NADPH + H(+)</text>
        <dbReference type="Rhea" id="RHEA:12248"/>
        <dbReference type="ChEBI" id="CHEBI:15378"/>
        <dbReference type="ChEBI" id="CHEBI:57783"/>
        <dbReference type="ChEBI" id="CHEBI:58349"/>
        <dbReference type="ChEBI" id="CHEBI:68483"/>
        <dbReference type="ChEBI" id="CHEBI:70757"/>
        <dbReference type="EC" id="1.3.1.98"/>
    </reaction>
</comment>
<dbReference type="InterPro" id="IPR005548">
    <property type="entry name" value="Cell_div_FtsQ/DivIB_C"/>
</dbReference>
<dbReference type="Pfam" id="PF03799">
    <property type="entry name" value="FtsQ_DivIB_C"/>
    <property type="match status" value="1"/>
</dbReference>
<dbReference type="HAMAP" id="MF_00911">
    <property type="entry name" value="FtsQ_subfam"/>
    <property type="match status" value="1"/>
</dbReference>
<comment type="subcellular location">
    <subcellularLocation>
        <location evidence="4">Cytoplasm</location>
    </subcellularLocation>
    <subcellularLocation>
        <location evidence="3">Membrane</location>
        <topology evidence="3">Multi-pass membrane protein</topology>
    </subcellularLocation>
</comment>
<evidence type="ECO:0000256" key="9">
    <source>
        <dbReference type="ARBA" id="ARBA00022598"/>
    </source>
</evidence>
<evidence type="ECO:0000256" key="23">
    <source>
        <dbReference type="ARBA" id="ARBA00023306"/>
    </source>
</evidence>
<dbReference type="GO" id="GO:0071555">
    <property type="term" value="P:cell wall organization"/>
    <property type="evidence" value="ECO:0007669"/>
    <property type="project" value="UniProtKB-KW"/>
</dbReference>
<dbReference type="InterPro" id="IPR016169">
    <property type="entry name" value="FAD-bd_PCMH_sub2"/>
</dbReference>
<dbReference type="GO" id="GO:0005524">
    <property type="term" value="F:ATP binding"/>
    <property type="evidence" value="ECO:0007669"/>
    <property type="project" value="UniProtKB-KW"/>
</dbReference>
<dbReference type="Pfam" id="PF08478">
    <property type="entry name" value="POTRA_1"/>
    <property type="match status" value="1"/>
</dbReference>
<dbReference type="InterPro" id="IPR000715">
    <property type="entry name" value="Glycosyl_transferase_4"/>
</dbReference>
<dbReference type="InterPro" id="IPR000713">
    <property type="entry name" value="Mur_ligase_N"/>
</dbReference>
<keyword evidence="32" id="KW-1185">Reference proteome</keyword>
<evidence type="ECO:0008006" key="33">
    <source>
        <dbReference type="Google" id="ProtNLM"/>
    </source>
</evidence>
<dbReference type="Gene3D" id="3.40.50.11690">
    <property type="entry name" value="Cell division protein FtsQ/DivIB"/>
    <property type="match status" value="1"/>
</dbReference>
<dbReference type="Pfam" id="PF14450">
    <property type="entry name" value="FtsA"/>
    <property type="match status" value="1"/>
</dbReference>
<dbReference type="HAMAP" id="MF_00639">
    <property type="entry name" value="MurD"/>
    <property type="match status" value="1"/>
</dbReference>
<comment type="caution">
    <text evidence="31">The sequence shown here is derived from an EMBL/GenBank/DDBJ whole genome shotgun (WGS) entry which is preliminary data.</text>
</comment>
<dbReference type="Gene3D" id="3.10.20.310">
    <property type="entry name" value="membrane protein fhac"/>
    <property type="match status" value="1"/>
</dbReference>
<dbReference type="NCBIfam" id="TIGR01087">
    <property type="entry name" value="murD"/>
    <property type="match status" value="1"/>
</dbReference>
<evidence type="ECO:0000256" key="11">
    <source>
        <dbReference type="ARBA" id="ARBA00022630"/>
    </source>
</evidence>
<evidence type="ECO:0000256" key="2">
    <source>
        <dbReference type="ARBA" id="ARBA00003921"/>
    </source>
</evidence>
<feature type="compositionally biased region" description="Basic and acidic residues" evidence="27">
    <location>
        <begin position="1699"/>
        <end position="1708"/>
    </location>
</feature>
<dbReference type="InterPro" id="IPR043129">
    <property type="entry name" value="ATPase_NBD"/>
</dbReference>
<dbReference type="Gene3D" id="3.40.1190.10">
    <property type="entry name" value="Mur-like, catalytic domain"/>
    <property type="match status" value="2"/>
</dbReference>
<feature type="transmembrane region" description="Helical" evidence="28">
    <location>
        <begin position="70"/>
        <end position="90"/>
    </location>
</feature>
<evidence type="ECO:0000256" key="13">
    <source>
        <dbReference type="ARBA" id="ARBA00022692"/>
    </source>
</evidence>
<evidence type="ECO:0000259" key="29">
    <source>
        <dbReference type="PROSITE" id="PS51387"/>
    </source>
</evidence>
<dbReference type="SUPFAM" id="SSF51735">
    <property type="entry name" value="NAD(P)-binding Rossmann-fold domains"/>
    <property type="match status" value="1"/>
</dbReference>
<dbReference type="Pfam" id="PF01565">
    <property type="entry name" value="FAD_binding_4"/>
    <property type="match status" value="1"/>
</dbReference>
<dbReference type="InterPro" id="IPR003170">
    <property type="entry name" value="MurB"/>
</dbReference>
<dbReference type="Pfam" id="PF02491">
    <property type="entry name" value="SHS2_FTSA"/>
    <property type="match status" value="1"/>
</dbReference>
<evidence type="ECO:0000256" key="18">
    <source>
        <dbReference type="ARBA" id="ARBA00022960"/>
    </source>
</evidence>
<comment type="cofactor">
    <cofactor evidence="1">
        <name>FAD</name>
        <dbReference type="ChEBI" id="CHEBI:57692"/>
    </cofactor>
</comment>
<dbReference type="SUPFAM" id="SSF53244">
    <property type="entry name" value="MurD-like peptide ligases, peptide-binding domain"/>
    <property type="match status" value="2"/>
</dbReference>
<dbReference type="SUPFAM" id="SSF56176">
    <property type="entry name" value="FAD-binding/transporter-associated domain-like"/>
    <property type="match status" value="1"/>
</dbReference>
<dbReference type="Pfam" id="PF01225">
    <property type="entry name" value="Mur_ligase"/>
    <property type="match status" value="1"/>
</dbReference>